<dbReference type="EMBL" id="AYKW01000045">
    <property type="protein sequence ID" value="PIL26383.1"/>
    <property type="molecule type" value="Genomic_DNA"/>
</dbReference>
<dbReference type="AlphaFoldDB" id="A0A2G8RXZ0"/>
<feature type="compositionally biased region" description="Low complexity" evidence="1">
    <location>
        <begin position="327"/>
        <end position="336"/>
    </location>
</feature>
<feature type="compositionally biased region" description="Low complexity" evidence="1">
    <location>
        <begin position="7"/>
        <end position="24"/>
    </location>
</feature>
<keyword evidence="2" id="KW-0812">Transmembrane</keyword>
<sequence length="346" mass="38077">MNSTCCSLDGSTSPSSDSGQDSSTSIDGQLNDMILNAFWLGALAPISIALILTSSHLWKKPVFILNACAIVCAIAFGGITVVNTKDVLAGRPTNMQRIQALIFLSYLVPICTQAILLVRILAVYPPRILTWKKNLLVYGVLAVVLTARIINMGVYLNQILSELRESTDAFVAWKSAFIRIDWFLELFYVMYTSILFLLKLGDGNRLTLRGRITTSVAYSNSQRSSYAERLRALFWIAVFNFVFPTVLNVVSIVLIFRSTDSFALTDLVITNLYVEIVFVLLATIWCSGKYWDDGQNVDHDKTLELKANAVESMDSATFATPSRSMLASHAGGSHSSVGFAAPGEKQ</sequence>
<feature type="transmembrane region" description="Helical" evidence="2">
    <location>
        <begin position="268"/>
        <end position="286"/>
    </location>
</feature>
<evidence type="ECO:0000256" key="2">
    <source>
        <dbReference type="SAM" id="Phobius"/>
    </source>
</evidence>
<feature type="transmembrane region" description="Helical" evidence="2">
    <location>
        <begin position="33"/>
        <end position="52"/>
    </location>
</feature>
<dbReference type="Proteomes" id="UP000230002">
    <property type="component" value="Unassembled WGS sequence"/>
</dbReference>
<gene>
    <name evidence="3" type="ORF">GSI_12140</name>
</gene>
<accession>A0A2G8RXZ0</accession>
<keyword evidence="4" id="KW-1185">Reference proteome</keyword>
<feature type="transmembrane region" description="Helical" evidence="2">
    <location>
        <begin position="64"/>
        <end position="82"/>
    </location>
</feature>
<organism evidence="3 4">
    <name type="scientific">Ganoderma sinense ZZ0214-1</name>
    <dbReference type="NCBI Taxonomy" id="1077348"/>
    <lineage>
        <taxon>Eukaryota</taxon>
        <taxon>Fungi</taxon>
        <taxon>Dikarya</taxon>
        <taxon>Basidiomycota</taxon>
        <taxon>Agaricomycotina</taxon>
        <taxon>Agaricomycetes</taxon>
        <taxon>Polyporales</taxon>
        <taxon>Polyporaceae</taxon>
        <taxon>Ganoderma</taxon>
    </lineage>
</organism>
<reference evidence="3 4" key="1">
    <citation type="journal article" date="2015" name="Sci. Rep.">
        <title>Chromosome-level genome map provides insights into diverse defense mechanisms in the medicinal fungus Ganoderma sinense.</title>
        <authorList>
            <person name="Zhu Y."/>
            <person name="Xu J."/>
            <person name="Sun C."/>
            <person name="Zhou S."/>
            <person name="Xu H."/>
            <person name="Nelson D.R."/>
            <person name="Qian J."/>
            <person name="Song J."/>
            <person name="Luo H."/>
            <person name="Xiang L."/>
            <person name="Li Y."/>
            <person name="Xu Z."/>
            <person name="Ji A."/>
            <person name="Wang L."/>
            <person name="Lu S."/>
            <person name="Hayward A."/>
            <person name="Sun W."/>
            <person name="Li X."/>
            <person name="Schwartz D.C."/>
            <person name="Wang Y."/>
            <person name="Chen S."/>
        </authorList>
    </citation>
    <scope>NUCLEOTIDE SEQUENCE [LARGE SCALE GENOMIC DNA]</scope>
    <source>
        <strain evidence="3 4">ZZ0214-1</strain>
    </source>
</reference>
<name>A0A2G8RXZ0_9APHY</name>
<keyword evidence="2" id="KW-0472">Membrane</keyword>
<feature type="region of interest" description="Disordered" evidence="1">
    <location>
        <begin position="1"/>
        <end position="24"/>
    </location>
</feature>
<feature type="transmembrane region" description="Helical" evidence="2">
    <location>
        <begin position="135"/>
        <end position="156"/>
    </location>
</feature>
<protein>
    <submittedName>
        <fullName evidence="3">Uncharacterized protein</fullName>
    </submittedName>
</protein>
<proteinExistence type="predicted"/>
<keyword evidence="2" id="KW-1133">Transmembrane helix</keyword>
<feature type="transmembrane region" description="Helical" evidence="2">
    <location>
        <begin position="232"/>
        <end position="256"/>
    </location>
</feature>
<dbReference type="OrthoDB" id="2742556at2759"/>
<feature type="transmembrane region" description="Helical" evidence="2">
    <location>
        <begin position="176"/>
        <end position="198"/>
    </location>
</feature>
<evidence type="ECO:0000313" key="4">
    <source>
        <dbReference type="Proteomes" id="UP000230002"/>
    </source>
</evidence>
<evidence type="ECO:0000256" key="1">
    <source>
        <dbReference type="SAM" id="MobiDB-lite"/>
    </source>
</evidence>
<evidence type="ECO:0000313" key="3">
    <source>
        <dbReference type="EMBL" id="PIL26383.1"/>
    </source>
</evidence>
<feature type="region of interest" description="Disordered" evidence="1">
    <location>
        <begin position="327"/>
        <end position="346"/>
    </location>
</feature>
<feature type="transmembrane region" description="Helical" evidence="2">
    <location>
        <begin position="102"/>
        <end position="123"/>
    </location>
</feature>
<comment type="caution">
    <text evidence="3">The sequence shown here is derived from an EMBL/GenBank/DDBJ whole genome shotgun (WGS) entry which is preliminary data.</text>
</comment>